<keyword evidence="1" id="KW-0696">RNA-directed RNA polymerase</keyword>
<organism evidence="1">
    <name type="scientific">Narnavirus sp</name>
    <dbReference type="NCBI Taxonomy" id="2587225"/>
    <lineage>
        <taxon>Viruses</taxon>
        <taxon>Riboviria</taxon>
        <taxon>Orthornavirae</taxon>
        <taxon>Lenarviricota</taxon>
        <taxon>Amabiliviricetes</taxon>
        <taxon>Wolframvirales</taxon>
        <taxon>Narnaviridae</taxon>
        <taxon>Narnavirus</taxon>
    </lineage>
</organism>
<proteinExistence type="predicted"/>
<keyword evidence="1" id="KW-0548">Nucleotidyltransferase</keyword>
<evidence type="ECO:0000313" key="1">
    <source>
        <dbReference type="EMBL" id="QGZ00443.1"/>
    </source>
</evidence>
<name>A0A6B9I7G5_9VIRU</name>
<dbReference type="EMBL" id="MK249743">
    <property type="protein sequence ID" value="QGZ00443.1"/>
    <property type="molecule type" value="Genomic_RNA"/>
</dbReference>
<accession>A0A6B9I7G5</accession>
<dbReference type="GO" id="GO:0003968">
    <property type="term" value="F:RNA-directed RNA polymerase activity"/>
    <property type="evidence" value="ECO:0007669"/>
    <property type="project" value="UniProtKB-KW"/>
</dbReference>
<reference evidence="1" key="1">
    <citation type="submission" date="2018-11" db="EMBL/GenBank/DDBJ databases">
        <authorList>
            <person name="Bian R."/>
            <person name="Sun L."/>
        </authorList>
    </citation>
    <scope>NUCLEOTIDE SEQUENCE</scope>
    <source>
        <strain evidence="1">BdNV/HX-1</strain>
    </source>
</reference>
<sequence>MRRRLPSSLVDYRSMHLRLSKDRRRGAPHPRSSLSKPLIPFQVAWESVWAALVMSEGRPTSDGVVDVSCRKGSFLIHRWVREVRHRGLANLVRILKELCLHLRAYAIEKRRRPCPRDFPRKLYRFLLENLTAGGLLTFSTLSRALPECEDKVEKARALLDHAEAAFHPFRKVSNTTLSSVRAYVREGFRRGGTARWGFPRLSTSAVSERPGSKGGYTSYILDLWADEGVTAQQSGLDPIDPQGADWGHYSTFGGFFEHESARSVSARPWASGLVWPLLDAVESMRDDDGAFDPIDLARVESLEANAYAASRFSVDESPTHRVCIVSERGYKLRVVTAPPASLVAAAELARQATFPVVRDDDRLSILRGGDPLADLPPCPDGKTIVSADLTKATDGFSHEVIRAVGLGMRDAGVPEPVWRTFVETLGAGNRTHLFKYKVSELLPTGCPHSHRERLLELGWDGSSPDLLVPVRRGSPMGTPCSFTLLCIVNGWAASHADHVRICGDDLMAVFDRREHRTYSDNVRSVGSSLSQPKTFLSSYAGTFCERFVVRDGARLERVGVVPVKLATVPRKGALGVLSSPAGIPVYAGLPGWGEDLRQAWVRTRRVFRTLWRDHRAAAASRKRYPEVPTKFGGLGHPGKGLRSIPGHVRSYLYDLARTEDNRVWLNFHRSVQPIPAPVGGSRGWAGVRYQSRVAASYVDSHLHGAELARAADIASFEALTCITNFVFMGGSFKKSSATGKLSALTRLRAPALPSSGRSYSRSTPVRVLFEDFERVINAGLLVDDELYKRIRRVDPSELPDALYASRGLGGHDG</sequence>
<protein>
    <submittedName>
        <fullName evidence="1">RNA-dependent RNA polymerase</fullName>
    </submittedName>
</protein>
<keyword evidence="1" id="KW-0808">Transferase</keyword>